<reference evidence="1 2" key="1">
    <citation type="submission" date="2020-02" db="EMBL/GenBank/DDBJ databases">
        <authorList>
            <person name="Ferguson B K."/>
        </authorList>
    </citation>
    <scope>NUCLEOTIDE SEQUENCE [LARGE SCALE GENOMIC DNA]</scope>
</reference>
<keyword evidence="2" id="KW-1185">Reference proteome</keyword>
<organism evidence="1 2">
    <name type="scientific">Trichogramma brassicae</name>
    <dbReference type="NCBI Taxonomy" id="86971"/>
    <lineage>
        <taxon>Eukaryota</taxon>
        <taxon>Metazoa</taxon>
        <taxon>Ecdysozoa</taxon>
        <taxon>Arthropoda</taxon>
        <taxon>Hexapoda</taxon>
        <taxon>Insecta</taxon>
        <taxon>Pterygota</taxon>
        <taxon>Neoptera</taxon>
        <taxon>Endopterygota</taxon>
        <taxon>Hymenoptera</taxon>
        <taxon>Apocrita</taxon>
        <taxon>Proctotrupomorpha</taxon>
        <taxon>Chalcidoidea</taxon>
        <taxon>Trichogrammatidae</taxon>
        <taxon>Trichogramma</taxon>
    </lineage>
</organism>
<dbReference type="Proteomes" id="UP000479190">
    <property type="component" value="Unassembled WGS sequence"/>
</dbReference>
<dbReference type="EMBL" id="CADCXV010000990">
    <property type="protein sequence ID" value="CAB0039982.1"/>
    <property type="molecule type" value="Genomic_DNA"/>
</dbReference>
<evidence type="ECO:0000313" key="1">
    <source>
        <dbReference type="EMBL" id="CAB0039982.1"/>
    </source>
</evidence>
<proteinExistence type="predicted"/>
<sequence length="77" mass="9005">MGARATASTQQMTTWKPRFLHVPRETRRTVRSRTLANRNVLAHRSEVFQIIQADINDVSAPLYTLQMTTWKPRFLHV</sequence>
<name>A0A6H5IYE5_9HYME</name>
<accession>A0A6H5IYE5</accession>
<dbReference type="AlphaFoldDB" id="A0A6H5IYE5"/>
<gene>
    <name evidence="1" type="ORF">TBRA_LOCUS11719</name>
</gene>
<protein>
    <submittedName>
        <fullName evidence="1">Uncharacterized protein</fullName>
    </submittedName>
</protein>
<evidence type="ECO:0000313" key="2">
    <source>
        <dbReference type="Proteomes" id="UP000479190"/>
    </source>
</evidence>